<dbReference type="Proteomes" id="UP000661607">
    <property type="component" value="Unassembled WGS sequence"/>
</dbReference>
<evidence type="ECO:0008006" key="4">
    <source>
        <dbReference type="Google" id="ProtNLM"/>
    </source>
</evidence>
<accession>A0ABR9KDX3</accession>
<evidence type="ECO:0000256" key="1">
    <source>
        <dbReference type="SAM" id="Phobius"/>
    </source>
</evidence>
<keyword evidence="1" id="KW-0812">Transmembrane</keyword>
<keyword evidence="3" id="KW-1185">Reference proteome</keyword>
<protein>
    <recommendedName>
        <fullName evidence="4">Acetyltransferase</fullName>
    </recommendedName>
</protein>
<evidence type="ECO:0000313" key="2">
    <source>
        <dbReference type="EMBL" id="MBE1560221.1"/>
    </source>
</evidence>
<proteinExistence type="predicted"/>
<feature type="transmembrane region" description="Helical" evidence="1">
    <location>
        <begin position="72"/>
        <end position="92"/>
    </location>
</feature>
<reference evidence="2 3" key="1">
    <citation type="submission" date="2020-10" db="EMBL/GenBank/DDBJ databases">
        <title>Sequencing the genomes of 1000 actinobacteria strains.</title>
        <authorList>
            <person name="Klenk H.-P."/>
        </authorList>
    </citation>
    <scope>NUCLEOTIDE SEQUENCE [LARGE SCALE GENOMIC DNA]</scope>
    <source>
        <strain evidence="2 3">DSM 43748</strain>
    </source>
</reference>
<feature type="transmembrane region" description="Helical" evidence="1">
    <location>
        <begin position="46"/>
        <end position="63"/>
    </location>
</feature>
<gene>
    <name evidence="2" type="ORF">H4W81_003000</name>
</gene>
<keyword evidence="1" id="KW-0472">Membrane</keyword>
<feature type="transmembrane region" description="Helical" evidence="1">
    <location>
        <begin position="107"/>
        <end position="127"/>
    </location>
</feature>
<dbReference type="InterPro" id="IPR046580">
    <property type="entry name" value="DUF6640"/>
</dbReference>
<sequence>MSAGKIVLTATALFTAISPFVADWNETHIHNPNWPPHAKFHNGQTMSMGAALGLSTLAALWWRRRELSHDRLLAATTAASLYWITQASAALYPDADFYDPETPRLPANQIVLFVLPILGLNAAGYALERRRLR</sequence>
<evidence type="ECO:0000313" key="3">
    <source>
        <dbReference type="Proteomes" id="UP000661607"/>
    </source>
</evidence>
<keyword evidence="1" id="KW-1133">Transmembrane helix</keyword>
<name>A0ABR9KDX3_9ACTN</name>
<dbReference type="RefSeq" id="WP_192775335.1">
    <property type="nucleotide sequence ID" value="NZ_BAAASY010000029.1"/>
</dbReference>
<organism evidence="2 3">
    <name type="scientific">Nonomuraea africana</name>
    <dbReference type="NCBI Taxonomy" id="46171"/>
    <lineage>
        <taxon>Bacteria</taxon>
        <taxon>Bacillati</taxon>
        <taxon>Actinomycetota</taxon>
        <taxon>Actinomycetes</taxon>
        <taxon>Streptosporangiales</taxon>
        <taxon>Streptosporangiaceae</taxon>
        <taxon>Nonomuraea</taxon>
    </lineage>
</organism>
<dbReference type="EMBL" id="JADBEF010000001">
    <property type="protein sequence ID" value="MBE1560221.1"/>
    <property type="molecule type" value="Genomic_DNA"/>
</dbReference>
<dbReference type="Pfam" id="PF20345">
    <property type="entry name" value="DUF6640"/>
    <property type="match status" value="1"/>
</dbReference>
<comment type="caution">
    <text evidence="2">The sequence shown here is derived from an EMBL/GenBank/DDBJ whole genome shotgun (WGS) entry which is preliminary data.</text>
</comment>